<gene>
    <name evidence="5" type="ORF">CJ030_MR7G010009</name>
</gene>
<keyword evidence="1" id="KW-0433">Leucine-rich repeat</keyword>
<sequence>MDLGVSRYFSIFMKGFLWVFVVFAQIHGHRSCLEEERVGLLHLKAFLTSKTYYTGQLLLPSWVDNAKSECCGWERITCSSSTTGRVIELSLDNIKQNPYYYEDYYTEGTRENRWLLNVSLLQPFKELRSLGLSSNAIGGWIEDEG</sequence>
<evidence type="ECO:0000313" key="6">
    <source>
        <dbReference type="Proteomes" id="UP000516437"/>
    </source>
</evidence>
<dbReference type="OrthoDB" id="1738872at2759"/>
<dbReference type="PANTHER" id="PTHR48065">
    <property type="entry name" value="OS10G0469600 PROTEIN"/>
    <property type="match status" value="1"/>
</dbReference>
<proteinExistence type="predicted"/>
<feature type="chain" id="PRO_5025599380" description="Leucine-rich repeat-containing N-terminal plant-type domain-containing protein" evidence="3">
    <location>
        <begin position="29"/>
        <end position="145"/>
    </location>
</feature>
<keyword evidence="2" id="KW-0677">Repeat</keyword>
<feature type="domain" description="Leucine-rich repeat-containing N-terminal plant-type" evidence="4">
    <location>
        <begin position="34"/>
        <end position="79"/>
    </location>
</feature>
<accession>A0A6A1V4V8</accession>
<dbReference type="EMBL" id="RXIC02000025">
    <property type="protein sequence ID" value="KAB1207793.1"/>
    <property type="molecule type" value="Genomic_DNA"/>
</dbReference>
<keyword evidence="6" id="KW-1185">Reference proteome</keyword>
<dbReference type="Pfam" id="PF08263">
    <property type="entry name" value="LRRNT_2"/>
    <property type="match status" value="1"/>
</dbReference>
<dbReference type="Proteomes" id="UP000516437">
    <property type="component" value="Chromosome 7"/>
</dbReference>
<evidence type="ECO:0000313" key="5">
    <source>
        <dbReference type="EMBL" id="KAB1207793.1"/>
    </source>
</evidence>
<organism evidence="5 6">
    <name type="scientific">Morella rubra</name>
    <name type="common">Chinese bayberry</name>
    <dbReference type="NCBI Taxonomy" id="262757"/>
    <lineage>
        <taxon>Eukaryota</taxon>
        <taxon>Viridiplantae</taxon>
        <taxon>Streptophyta</taxon>
        <taxon>Embryophyta</taxon>
        <taxon>Tracheophyta</taxon>
        <taxon>Spermatophyta</taxon>
        <taxon>Magnoliopsida</taxon>
        <taxon>eudicotyledons</taxon>
        <taxon>Gunneridae</taxon>
        <taxon>Pentapetalae</taxon>
        <taxon>rosids</taxon>
        <taxon>fabids</taxon>
        <taxon>Fagales</taxon>
        <taxon>Myricaceae</taxon>
        <taxon>Morella</taxon>
    </lineage>
</organism>
<dbReference type="Gene3D" id="3.80.10.10">
    <property type="entry name" value="Ribonuclease Inhibitor"/>
    <property type="match status" value="1"/>
</dbReference>
<feature type="signal peptide" evidence="3">
    <location>
        <begin position="1"/>
        <end position="28"/>
    </location>
</feature>
<comment type="caution">
    <text evidence="5">The sequence shown here is derived from an EMBL/GenBank/DDBJ whole genome shotgun (WGS) entry which is preliminary data.</text>
</comment>
<dbReference type="InterPro" id="IPR013210">
    <property type="entry name" value="LRR_N_plant-typ"/>
</dbReference>
<name>A0A6A1V4V8_9ROSI</name>
<evidence type="ECO:0000259" key="4">
    <source>
        <dbReference type="Pfam" id="PF08263"/>
    </source>
</evidence>
<keyword evidence="3" id="KW-0732">Signal</keyword>
<protein>
    <recommendedName>
        <fullName evidence="4">Leucine-rich repeat-containing N-terminal plant-type domain-containing protein</fullName>
    </recommendedName>
</protein>
<evidence type="ECO:0000256" key="1">
    <source>
        <dbReference type="ARBA" id="ARBA00022614"/>
    </source>
</evidence>
<evidence type="ECO:0000256" key="2">
    <source>
        <dbReference type="ARBA" id="ARBA00022737"/>
    </source>
</evidence>
<dbReference type="PANTHER" id="PTHR48065:SF75">
    <property type="entry name" value="LEUCINE-RICH REPEAT-CONTAINING N-TERMINAL PLANT-TYPE DOMAIN-CONTAINING PROTEIN"/>
    <property type="match status" value="1"/>
</dbReference>
<evidence type="ECO:0000256" key="3">
    <source>
        <dbReference type="SAM" id="SignalP"/>
    </source>
</evidence>
<dbReference type="AlphaFoldDB" id="A0A6A1V4V8"/>
<dbReference type="InterPro" id="IPR032675">
    <property type="entry name" value="LRR_dom_sf"/>
</dbReference>
<reference evidence="5 6" key="1">
    <citation type="journal article" date="2019" name="Plant Biotechnol. J.">
        <title>The red bayberry genome and genetic basis of sex determination.</title>
        <authorList>
            <person name="Jia H.M."/>
            <person name="Jia H.J."/>
            <person name="Cai Q.L."/>
            <person name="Wang Y."/>
            <person name="Zhao H.B."/>
            <person name="Yang W.F."/>
            <person name="Wang G.Y."/>
            <person name="Li Y.H."/>
            <person name="Zhan D.L."/>
            <person name="Shen Y.T."/>
            <person name="Niu Q.F."/>
            <person name="Chang L."/>
            <person name="Qiu J."/>
            <person name="Zhao L."/>
            <person name="Xie H.B."/>
            <person name="Fu W.Y."/>
            <person name="Jin J."/>
            <person name="Li X.W."/>
            <person name="Jiao Y."/>
            <person name="Zhou C.C."/>
            <person name="Tu T."/>
            <person name="Chai C.Y."/>
            <person name="Gao J.L."/>
            <person name="Fan L.J."/>
            <person name="van de Weg E."/>
            <person name="Wang J.Y."/>
            <person name="Gao Z.S."/>
        </authorList>
    </citation>
    <scope>NUCLEOTIDE SEQUENCE [LARGE SCALE GENOMIC DNA]</scope>
    <source>
        <tissue evidence="5">Leaves</tissue>
    </source>
</reference>